<keyword evidence="3 6" id="KW-0812">Transmembrane</keyword>
<name>A0A926FEX9_9FIRM</name>
<dbReference type="Pfam" id="PF01925">
    <property type="entry name" value="TauE"/>
    <property type="match status" value="1"/>
</dbReference>
<keyword evidence="4 6" id="KW-1133">Transmembrane helix</keyword>
<dbReference type="AlphaFoldDB" id="A0A926FEX9"/>
<dbReference type="PANTHER" id="PTHR43701:SF2">
    <property type="entry name" value="MEMBRANE TRANSPORTER PROTEIN YJNA-RELATED"/>
    <property type="match status" value="1"/>
</dbReference>
<dbReference type="InterPro" id="IPR051598">
    <property type="entry name" value="TSUP/Inactive_protease-like"/>
</dbReference>
<evidence type="ECO:0000256" key="2">
    <source>
        <dbReference type="ARBA" id="ARBA00009142"/>
    </source>
</evidence>
<gene>
    <name evidence="7" type="ORF">H8706_08955</name>
</gene>
<organism evidence="7 8">
    <name type="scientific">Qingrenia yutianensis</name>
    <dbReference type="NCBI Taxonomy" id="2763676"/>
    <lineage>
        <taxon>Bacteria</taxon>
        <taxon>Bacillati</taxon>
        <taxon>Bacillota</taxon>
        <taxon>Clostridia</taxon>
        <taxon>Eubacteriales</taxon>
        <taxon>Oscillospiraceae</taxon>
        <taxon>Qingrenia</taxon>
    </lineage>
</organism>
<evidence type="ECO:0000256" key="4">
    <source>
        <dbReference type="ARBA" id="ARBA00022989"/>
    </source>
</evidence>
<dbReference type="Proteomes" id="UP000647416">
    <property type="component" value="Unassembled WGS sequence"/>
</dbReference>
<keyword evidence="6" id="KW-1003">Cell membrane</keyword>
<dbReference type="PANTHER" id="PTHR43701">
    <property type="entry name" value="MEMBRANE TRANSPORTER PROTEIN MJ0441-RELATED"/>
    <property type="match status" value="1"/>
</dbReference>
<evidence type="ECO:0000313" key="7">
    <source>
        <dbReference type="EMBL" id="MBC8596995.1"/>
    </source>
</evidence>
<comment type="subcellular location">
    <subcellularLocation>
        <location evidence="6">Cell membrane</location>
        <topology evidence="6">Multi-pass membrane protein</topology>
    </subcellularLocation>
    <subcellularLocation>
        <location evidence="1">Membrane</location>
        <topology evidence="1">Multi-pass membrane protein</topology>
    </subcellularLocation>
</comment>
<dbReference type="GO" id="GO:0005886">
    <property type="term" value="C:plasma membrane"/>
    <property type="evidence" value="ECO:0007669"/>
    <property type="project" value="UniProtKB-SubCell"/>
</dbReference>
<accession>A0A926FEX9</accession>
<feature type="transmembrane region" description="Helical" evidence="6">
    <location>
        <begin position="98"/>
        <end position="116"/>
    </location>
</feature>
<evidence type="ECO:0000256" key="5">
    <source>
        <dbReference type="ARBA" id="ARBA00023136"/>
    </source>
</evidence>
<proteinExistence type="inferred from homology"/>
<keyword evidence="5 6" id="KW-0472">Membrane</keyword>
<keyword evidence="8" id="KW-1185">Reference proteome</keyword>
<evidence type="ECO:0000313" key="8">
    <source>
        <dbReference type="Proteomes" id="UP000647416"/>
    </source>
</evidence>
<feature type="transmembrane region" description="Helical" evidence="6">
    <location>
        <begin position="45"/>
        <end position="64"/>
    </location>
</feature>
<dbReference type="EMBL" id="JACRTE010000012">
    <property type="protein sequence ID" value="MBC8596995.1"/>
    <property type="molecule type" value="Genomic_DNA"/>
</dbReference>
<reference evidence="7" key="1">
    <citation type="submission" date="2020-08" db="EMBL/GenBank/DDBJ databases">
        <title>Genome public.</title>
        <authorList>
            <person name="Liu C."/>
            <person name="Sun Q."/>
        </authorList>
    </citation>
    <scope>NUCLEOTIDE SEQUENCE</scope>
    <source>
        <strain evidence="7">NSJ-50</strain>
    </source>
</reference>
<protein>
    <recommendedName>
        <fullName evidence="6">Probable membrane transporter protein</fullName>
    </recommendedName>
</protein>
<dbReference type="RefSeq" id="WP_178348538.1">
    <property type="nucleotide sequence ID" value="NZ_JACRTE010000012.1"/>
</dbReference>
<feature type="transmembrane region" description="Helical" evidence="6">
    <location>
        <begin position="71"/>
        <end position="92"/>
    </location>
</feature>
<evidence type="ECO:0000256" key="6">
    <source>
        <dbReference type="RuleBase" id="RU363041"/>
    </source>
</evidence>
<comment type="caution">
    <text evidence="7">The sequence shown here is derived from an EMBL/GenBank/DDBJ whole genome shotgun (WGS) entry which is preliminary data.</text>
</comment>
<evidence type="ECO:0000256" key="1">
    <source>
        <dbReference type="ARBA" id="ARBA00004141"/>
    </source>
</evidence>
<evidence type="ECO:0000256" key="3">
    <source>
        <dbReference type="ARBA" id="ARBA00022692"/>
    </source>
</evidence>
<sequence length="117" mass="12662">MKKYLKFAVIGITAGLCNGLFGSGGGTVAVPCMEKFLGIKKTKAHASAIAIILPLTVISIFFYTKRGFFNFPLVWQTSLGGVFGGLIGAWVLKKIKPYILARIFGVFLIIAAVRMVF</sequence>
<dbReference type="InterPro" id="IPR002781">
    <property type="entry name" value="TM_pro_TauE-like"/>
</dbReference>
<comment type="similarity">
    <text evidence="2 6">Belongs to the 4-toluene sulfonate uptake permease (TSUP) (TC 2.A.102) family.</text>
</comment>